<dbReference type="EMBL" id="JAUJLE010000127">
    <property type="protein sequence ID" value="KAK0978584.1"/>
    <property type="molecule type" value="Genomic_DNA"/>
</dbReference>
<protein>
    <submittedName>
        <fullName evidence="4">Ankyrin-repeat protein</fullName>
    </submittedName>
</protein>
<dbReference type="InterPro" id="IPR002110">
    <property type="entry name" value="Ankyrin_rpt"/>
</dbReference>
<feature type="repeat" description="ANK" evidence="3">
    <location>
        <begin position="352"/>
        <end position="384"/>
    </location>
</feature>
<evidence type="ECO:0000256" key="3">
    <source>
        <dbReference type="PROSITE-ProRule" id="PRU00023"/>
    </source>
</evidence>
<dbReference type="Pfam" id="PF12796">
    <property type="entry name" value="Ank_2"/>
    <property type="match status" value="2"/>
</dbReference>
<accession>A0AAN6QR46</accession>
<dbReference type="Gene3D" id="1.25.40.20">
    <property type="entry name" value="Ankyrin repeat-containing domain"/>
    <property type="match status" value="1"/>
</dbReference>
<proteinExistence type="predicted"/>
<gene>
    <name evidence="4" type="primary">NAS6_1</name>
    <name evidence="4" type="ORF">LTR91_012927</name>
</gene>
<keyword evidence="5" id="KW-1185">Reference proteome</keyword>
<dbReference type="PROSITE" id="PS50297">
    <property type="entry name" value="ANK_REP_REGION"/>
    <property type="match status" value="1"/>
</dbReference>
<dbReference type="Proteomes" id="UP001175353">
    <property type="component" value="Unassembled WGS sequence"/>
</dbReference>
<dbReference type="AlphaFoldDB" id="A0AAN6QR46"/>
<keyword evidence="2 3" id="KW-0040">ANK repeat</keyword>
<evidence type="ECO:0000313" key="5">
    <source>
        <dbReference type="Proteomes" id="UP001175353"/>
    </source>
</evidence>
<dbReference type="SMART" id="SM00248">
    <property type="entry name" value="ANK"/>
    <property type="match status" value="5"/>
</dbReference>
<dbReference type="PANTHER" id="PTHR24198">
    <property type="entry name" value="ANKYRIN REPEAT AND PROTEIN KINASE DOMAIN-CONTAINING PROTEIN"/>
    <property type="match status" value="1"/>
</dbReference>
<evidence type="ECO:0000256" key="1">
    <source>
        <dbReference type="ARBA" id="ARBA00022737"/>
    </source>
</evidence>
<dbReference type="SUPFAM" id="SSF48403">
    <property type="entry name" value="Ankyrin repeat"/>
    <property type="match status" value="1"/>
</dbReference>
<evidence type="ECO:0000256" key="2">
    <source>
        <dbReference type="ARBA" id="ARBA00023043"/>
    </source>
</evidence>
<name>A0AAN6QR46_9PEZI</name>
<organism evidence="4 5">
    <name type="scientific">Friedmanniomyces endolithicus</name>
    <dbReference type="NCBI Taxonomy" id="329885"/>
    <lineage>
        <taxon>Eukaryota</taxon>
        <taxon>Fungi</taxon>
        <taxon>Dikarya</taxon>
        <taxon>Ascomycota</taxon>
        <taxon>Pezizomycotina</taxon>
        <taxon>Dothideomycetes</taxon>
        <taxon>Dothideomycetidae</taxon>
        <taxon>Mycosphaerellales</taxon>
        <taxon>Teratosphaeriaceae</taxon>
        <taxon>Friedmanniomyces</taxon>
    </lineage>
</organism>
<reference evidence="4" key="1">
    <citation type="submission" date="2023-06" db="EMBL/GenBank/DDBJ databases">
        <title>Black Yeasts Isolated from many extreme environments.</title>
        <authorList>
            <person name="Coleine C."/>
            <person name="Stajich J.E."/>
            <person name="Selbmann L."/>
        </authorList>
    </citation>
    <scope>NUCLEOTIDE SEQUENCE</scope>
    <source>
        <strain evidence="4">CCFEE 5200</strain>
    </source>
</reference>
<dbReference type="PANTHER" id="PTHR24198:SF165">
    <property type="entry name" value="ANKYRIN REPEAT-CONTAINING PROTEIN-RELATED"/>
    <property type="match status" value="1"/>
</dbReference>
<evidence type="ECO:0000313" key="4">
    <source>
        <dbReference type="EMBL" id="KAK0978584.1"/>
    </source>
</evidence>
<comment type="caution">
    <text evidence="4">The sequence shown here is derived from an EMBL/GenBank/DDBJ whole genome shotgun (WGS) entry which is preliminary data.</text>
</comment>
<dbReference type="PROSITE" id="PS50088">
    <property type="entry name" value="ANK_REPEAT"/>
    <property type="match status" value="1"/>
</dbReference>
<sequence length="419" mass="46632">MHIQDLPIETFKVLLQHVACALDVESALRLRLISKLFANEMTEAIISTDALDEVCEDALALYMGIFSSGRELRVTRCPDESLKARYLYSRAQREPHGSDDFTDHLRLIVAEFVSKTRGRYDYDTALRTLCDIVVQTFNLSVALTDNPMFFISDERYSPNQACLSVACGLGDLDVVTTLLSEHDVKINPTEPKHFLSLPIRPAVRGGHKAIVDYLLQHGSRIEADSLDKTAWTIVHDSILNREPAMLAFLLEKELAFPEREQCAGERLGSAYEDALITAAYQDNDVAFNILVERGPIKAPFPEPLQQLVLMAACEGRSLAIARRIFEMNPALDPNYDLKGFVSRRANIPLDKQRQCPLQAAAHWGSMPLIQLLLNHGADPNWSNGYGGSALYRAASQGYDRCKDMLLRAGADADEIAPLG</sequence>
<dbReference type="InterPro" id="IPR036770">
    <property type="entry name" value="Ankyrin_rpt-contain_sf"/>
</dbReference>
<keyword evidence="1" id="KW-0677">Repeat</keyword>